<protein>
    <recommendedName>
        <fullName evidence="4">ZMYM2-like/QRICH1 C-terminal domain-containing protein</fullName>
    </recommendedName>
</protein>
<dbReference type="EMBL" id="UZAN01011114">
    <property type="protein sequence ID" value="VDP41504.1"/>
    <property type="molecule type" value="Genomic_DNA"/>
</dbReference>
<keyword evidence="2" id="KW-0597">Phosphoprotein</keyword>
<evidence type="ECO:0000256" key="3">
    <source>
        <dbReference type="ARBA" id="ARBA00022843"/>
    </source>
</evidence>
<evidence type="ECO:0000259" key="4">
    <source>
        <dbReference type="Pfam" id="PF12012"/>
    </source>
</evidence>
<dbReference type="InterPro" id="IPR021893">
    <property type="entry name" value="ZMYM2-like_C"/>
</dbReference>
<dbReference type="Pfam" id="PF12012">
    <property type="entry name" value="DUF3504"/>
    <property type="match status" value="1"/>
</dbReference>
<proteinExistence type="predicted"/>
<keyword evidence="3" id="KW-0832">Ubl conjugation</keyword>
<evidence type="ECO:0000256" key="2">
    <source>
        <dbReference type="ARBA" id="ARBA00022553"/>
    </source>
</evidence>
<dbReference type="OrthoDB" id="6287055at2759"/>
<organism evidence="5 6">
    <name type="scientific">Echinostoma caproni</name>
    <dbReference type="NCBI Taxonomy" id="27848"/>
    <lineage>
        <taxon>Eukaryota</taxon>
        <taxon>Metazoa</taxon>
        <taxon>Spiralia</taxon>
        <taxon>Lophotrochozoa</taxon>
        <taxon>Platyhelminthes</taxon>
        <taxon>Trematoda</taxon>
        <taxon>Digenea</taxon>
        <taxon>Plagiorchiida</taxon>
        <taxon>Echinostomata</taxon>
        <taxon>Echinostomatoidea</taxon>
        <taxon>Echinostomatidae</taxon>
        <taxon>Echinostoma</taxon>
    </lineage>
</organism>
<keyword evidence="6" id="KW-1185">Reference proteome</keyword>
<evidence type="ECO:0000313" key="5">
    <source>
        <dbReference type="EMBL" id="VDP41504.1"/>
    </source>
</evidence>
<dbReference type="Proteomes" id="UP000272942">
    <property type="component" value="Unassembled WGS sequence"/>
</dbReference>
<evidence type="ECO:0000256" key="1">
    <source>
        <dbReference type="ARBA" id="ARBA00022499"/>
    </source>
</evidence>
<reference evidence="5 6" key="1">
    <citation type="submission" date="2018-11" db="EMBL/GenBank/DDBJ databases">
        <authorList>
            <consortium name="Pathogen Informatics"/>
        </authorList>
    </citation>
    <scope>NUCLEOTIDE SEQUENCE [LARGE SCALE GENOMIC DNA]</scope>
    <source>
        <strain evidence="5 6">Egypt</strain>
    </source>
</reference>
<sequence>MPKYTDAQLPAREDNMDRCPVRLFELFCARRPASACSLNTPFYLQPERSPHLAGKTNTDQTVTWFTANALGKNRIGALLNAALQSMGMPVRRQVNLIRFCDVLAAAALTPAGGEAGTRLVELMSDTQMNATVLDRELTACAECIVDEACRHQSVLHDMLVRACESSGTLGVLSGRNSGGFEFRPARPVEHLAPVKFVPIRPVSDCSRTIANRVSMSSDVSQSDGSVTRPTTLFVPK</sequence>
<name>A0A3P8EAD3_9TREM</name>
<dbReference type="AlphaFoldDB" id="A0A3P8EAD3"/>
<keyword evidence="1" id="KW-1017">Isopeptide bond</keyword>
<evidence type="ECO:0000313" key="6">
    <source>
        <dbReference type="Proteomes" id="UP000272942"/>
    </source>
</evidence>
<gene>
    <name evidence="5" type="ORF">ECPE_LOCUS1570</name>
</gene>
<feature type="domain" description="ZMYM2-like/QRICH1 C-terminal" evidence="4">
    <location>
        <begin position="9"/>
        <end position="80"/>
    </location>
</feature>
<accession>A0A3P8EAD3</accession>